<gene>
    <name evidence="1" type="ORF">M9H77_37212</name>
</gene>
<dbReference type="EMBL" id="CM044708">
    <property type="protein sequence ID" value="KAI5651207.1"/>
    <property type="molecule type" value="Genomic_DNA"/>
</dbReference>
<keyword evidence="2" id="KW-1185">Reference proteome</keyword>
<comment type="caution">
    <text evidence="1">The sequence shown here is derived from an EMBL/GenBank/DDBJ whole genome shotgun (WGS) entry which is preliminary data.</text>
</comment>
<sequence length="725" mass="79320">MGSSGEASNKSIDASVGGLVWVRRRNGSWWPGRILGLEELPDSCLVSPRLGTPVKLLGRDDASVDWYNLEKSKRIKAFRCGEYDKCIEKAKASAANPCKKVVKYARREDAILHALELESAHLGKDHPLFFSQMDKKDGELNECEKSPNSVHSHDESEDVGKDISSSEEDSDSELELSQSGVSFEEPDHASAGKLKSPQGRPRRTPNDSEDDGTEGSKRMRGLDDLGMGVVSSSLKRKRSQVAHVHEFLKRKNRRRPLTKVLESTVMVSVPIISEQLPSPTGSCLPGVSDSKVSDSTGISCENGTSINASEHATDASLATFKQKENEISSMSGCPENGSSDKLFDVPLTAEEKHSAVSSQKAQIGAGTQSSQSSQVETVSLGNEELNESGSTSSGTADMNTINQRMEKGASEWQLKGKRNSRHTSKSKKQESRSVDVDEESDANLAGIDQDGFSLSSGKRVGGNSVGRYLASDSSHRIKSKPVTEIQVDEYRGWGRSQKEPQVRASTAELPQRLLPYRQSRFTVNPKYDPSDFSLRHHIADSSLYDVNVEVKSSYRPHHVPYISLMSKLNGRPIIGHPLPVEVLDDGFCDNLMSTSECFSSSYELDDDMVEGTSALQGVDTAYEKKTNSSRRRPTKHHHMLQQHVSPTKSPKSRKNGALSKKIRKLSSLTGSHKQAGEDKKKPMVEKLKGPSIACVPLKVVFSRINAALNSSVRATNRVLAPSSNT</sequence>
<evidence type="ECO:0000313" key="1">
    <source>
        <dbReference type="EMBL" id="KAI5651207.1"/>
    </source>
</evidence>
<evidence type="ECO:0000313" key="2">
    <source>
        <dbReference type="Proteomes" id="UP001060085"/>
    </source>
</evidence>
<accession>A0ACB9ZW76</accession>
<protein>
    <submittedName>
        <fullName evidence="1">Uncharacterized protein</fullName>
    </submittedName>
</protein>
<organism evidence="1 2">
    <name type="scientific">Catharanthus roseus</name>
    <name type="common">Madagascar periwinkle</name>
    <name type="synonym">Vinca rosea</name>
    <dbReference type="NCBI Taxonomy" id="4058"/>
    <lineage>
        <taxon>Eukaryota</taxon>
        <taxon>Viridiplantae</taxon>
        <taxon>Streptophyta</taxon>
        <taxon>Embryophyta</taxon>
        <taxon>Tracheophyta</taxon>
        <taxon>Spermatophyta</taxon>
        <taxon>Magnoliopsida</taxon>
        <taxon>eudicotyledons</taxon>
        <taxon>Gunneridae</taxon>
        <taxon>Pentapetalae</taxon>
        <taxon>asterids</taxon>
        <taxon>lamiids</taxon>
        <taxon>Gentianales</taxon>
        <taxon>Apocynaceae</taxon>
        <taxon>Rauvolfioideae</taxon>
        <taxon>Vinceae</taxon>
        <taxon>Catharanthinae</taxon>
        <taxon>Catharanthus</taxon>
    </lineage>
</organism>
<dbReference type="Proteomes" id="UP001060085">
    <property type="component" value="Linkage Group LG08"/>
</dbReference>
<proteinExistence type="predicted"/>
<name>A0ACB9ZW76_CATRO</name>
<reference evidence="2" key="1">
    <citation type="journal article" date="2023" name="Nat. Plants">
        <title>Single-cell RNA sequencing provides a high-resolution roadmap for understanding the multicellular compartmentation of specialized metabolism.</title>
        <authorList>
            <person name="Sun S."/>
            <person name="Shen X."/>
            <person name="Li Y."/>
            <person name="Li Y."/>
            <person name="Wang S."/>
            <person name="Li R."/>
            <person name="Zhang H."/>
            <person name="Shen G."/>
            <person name="Guo B."/>
            <person name="Wei J."/>
            <person name="Xu J."/>
            <person name="St-Pierre B."/>
            <person name="Chen S."/>
            <person name="Sun C."/>
        </authorList>
    </citation>
    <scope>NUCLEOTIDE SEQUENCE [LARGE SCALE GENOMIC DNA]</scope>
</reference>